<dbReference type="InterPro" id="IPR002641">
    <property type="entry name" value="PNPLA_dom"/>
</dbReference>
<reference evidence="6" key="1">
    <citation type="submission" date="2020-06" db="EMBL/GenBank/DDBJ databases">
        <title>Legume-microbial interactions unlock mineral nutrients during tropical forest succession.</title>
        <authorList>
            <person name="Epihov D.Z."/>
        </authorList>
    </citation>
    <scope>NUCLEOTIDE SEQUENCE [LARGE SCALE GENOMIC DNA]</scope>
    <source>
        <strain evidence="6">Pan2503</strain>
    </source>
</reference>
<comment type="caution">
    <text evidence="6">The sequence shown here is derived from an EMBL/GenBank/DDBJ whole genome shotgun (WGS) entry which is preliminary data.</text>
</comment>
<comment type="caution">
    <text evidence="4">Lacks conserved residue(s) required for the propagation of feature annotation.</text>
</comment>
<keyword evidence="2 4" id="KW-0442">Lipid degradation</keyword>
<dbReference type="PROSITE" id="PS51635">
    <property type="entry name" value="PNPLA"/>
    <property type="match status" value="1"/>
</dbReference>
<dbReference type="Pfam" id="PF01734">
    <property type="entry name" value="Patatin"/>
    <property type="match status" value="1"/>
</dbReference>
<keyword evidence="1 4" id="KW-0378">Hydrolase</keyword>
<dbReference type="InterPro" id="IPR050301">
    <property type="entry name" value="NTE"/>
</dbReference>
<dbReference type="Proteomes" id="UP000567293">
    <property type="component" value="Unassembled WGS sequence"/>
</dbReference>
<accession>A0A7V8T003</accession>
<dbReference type="GO" id="GO:0016042">
    <property type="term" value="P:lipid catabolic process"/>
    <property type="evidence" value="ECO:0007669"/>
    <property type="project" value="UniProtKB-UniRule"/>
</dbReference>
<protein>
    <submittedName>
        <fullName evidence="6">Patatin-like phospholipase family protein</fullName>
    </submittedName>
</protein>
<name>A0A7V8T003_9BACT</name>
<proteinExistence type="predicted"/>
<dbReference type="Gene3D" id="3.40.1090.10">
    <property type="entry name" value="Cytosolic phospholipase A2 catalytic domain"/>
    <property type="match status" value="1"/>
</dbReference>
<evidence type="ECO:0000256" key="2">
    <source>
        <dbReference type="ARBA" id="ARBA00022963"/>
    </source>
</evidence>
<dbReference type="EMBL" id="JACDQQ010002639">
    <property type="protein sequence ID" value="MBA0088709.1"/>
    <property type="molecule type" value="Genomic_DNA"/>
</dbReference>
<feature type="active site" description="Proton acceptor" evidence="4">
    <location>
        <position position="185"/>
    </location>
</feature>
<feature type="short sequence motif" description="GXSXG" evidence="4">
    <location>
        <begin position="71"/>
        <end position="75"/>
    </location>
</feature>
<gene>
    <name evidence="6" type="ORF">HRJ53_27280</name>
</gene>
<evidence type="ECO:0000259" key="5">
    <source>
        <dbReference type="PROSITE" id="PS51635"/>
    </source>
</evidence>
<dbReference type="SUPFAM" id="SSF52151">
    <property type="entry name" value="FabD/lysophospholipase-like"/>
    <property type="match status" value="1"/>
</dbReference>
<feature type="domain" description="PNPLA" evidence="5">
    <location>
        <begin position="40"/>
        <end position="198"/>
    </location>
</feature>
<organism evidence="6 7">
    <name type="scientific">Candidatus Acidiferrum panamense</name>
    <dbReference type="NCBI Taxonomy" id="2741543"/>
    <lineage>
        <taxon>Bacteria</taxon>
        <taxon>Pseudomonadati</taxon>
        <taxon>Acidobacteriota</taxon>
        <taxon>Terriglobia</taxon>
        <taxon>Candidatus Acidiferrales</taxon>
        <taxon>Candidatus Acidiferrum</taxon>
    </lineage>
</organism>
<evidence type="ECO:0000256" key="3">
    <source>
        <dbReference type="ARBA" id="ARBA00023098"/>
    </source>
</evidence>
<feature type="active site" description="Nucleophile" evidence="4">
    <location>
        <position position="73"/>
    </location>
</feature>
<evidence type="ECO:0000256" key="4">
    <source>
        <dbReference type="PROSITE-ProRule" id="PRU01161"/>
    </source>
</evidence>
<dbReference type="CDD" id="cd07205">
    <property type="entry name" value="Pat_PNPLA6_PNPLA7_NTE1_like"/>
    <property type="match status" value="1"/>
</dbReference>
<dbReference type="InterPro" id="IPR016035">
    <property type="entry name" value="Acyl_Trfase/lysoPLipase"/>
</dbReference>
<sequence length="304" mass="32837">MADEEKASGPLAWIKTAKEKIRAFAYRGEPQRSEPPRVGVALAGGFARGIAHIGVLRVLREAGIPIDYVAGTSVGALIGAAFCGGASLEEMAKIGAVTTFADFGRWTPSWLGLATNQRLEKFLARFTPVRTFEELQTPLAIATTDIIDGVTVYYSHGDIIPPLRGSCAYPGLFVPIQHENRTLVDGFLTAPVPIEGVLLLGADIVIAVYLESGNIEQPRTMTDILSRSFNIMQRHADFAWRAQADITIEPDVKQFVWDDFTRTPDMVAAGELAALHALPQIRAALRGEKRDSAAGGNLSPAILK</sequence>
<evidence type="ECO:0000313" key="6">
    <source>
        <dbReference type="EMBL" id="MBA0088709.1"/>
    </source>
</evidence>
<evidence type="ECO:0000256" key="1">
    <source>
        <dbReference type="ARBA" id="ARBA00022801"/>
    </source>
</evidence>
<keyword evidence="3 4" id="KW-0443">Lipid metabolism</keyword>
<dbReference type="AlphaFoldDB" id="A0A7V8T003"/>
<keyword evidence="7" id="KW-1185">Reference proteome</keyword>
<dbReference type="PANTHER" id="PTHR14226:SF76">
    <property type="entry name" value="NTE FAMILY PROTEIN RSSA"/>
    <property type="match status" value="1"/>
</dbReference>
<dbReference type="PANTHER" id="PTHR14226">
    <property type="entry name" value="NEUROPATHY TARGET ESTERASE/SWISS CHEESE D.MELANOGASTER"/>
    <property type="match status" value="1"/>
</dbReference>
<evidence type="ECO:0000313" key="7">
    <source>
        <dbReference type="Proteomes" id="UP000567293"/>
    </source>
</evidence>
<dbReference type="GO" id="GO:0016787">
    <property type="term" value="F:hydrolase activity"/>
    <property type="evidence" value="ECO:0007669"/>
    <property type="project" value="UniProtKB-UniRule"/>
</dbReference>